<gene>
    <name evidence="2" type="ORF">R1523_34155</name>
</gene>
<organism evidence="2 3">
    <name type="scientific">Rhizobium brockwellii</name>
    <dbReference type="NCBI Taxonomy" id="3019932"/>
    <lineage>
        <taxon>Bacteria</taxon>
        <taxon>Pseudomonadati</taxon>
        <taxon>Pseudomonadota</taxon>
        <taxon>Alphaproteobacteria</taxon>
        <taxon>Hyphomicrobiales</taxon>
        <taxon>Rhizobiaceae</taxon>
        <taxon>Rhizobium/Agrobacterium group</taxon>
        <taxon>Rhizobium</taxon>
    </lineage>
</organism>
<keyword evidence="2" id="KW-0808">Transferase</keyword>
<proteinExistence type="predicted"/>
<name>A0ABU3YXH6_9HYPH</name>
<evidence type="ECO:0000259" key="1">
    <source>
        <dbReference type="PROSITE" id="PS50878"/>
    </source>
</evidence>
<keyword evidence="3" id="KW-1185">Reference proteome</keyword>
<comment type="caution">
    <text evidence="2">The sequence shown here is derived from an EMBL/GenBank/DDBJ whole genome shotgun (WGS) entry which is preliminary data.</text>
</comment>
<dbReference type="InterPro" id="IPR043502">
    <property type="entry name" value="DNA/RNA_pol_sf"/>
</dbReference>
<feature type="domain" description="Reverse transcriptase" evidence="1">
    <location>
        <begin position="1"/>
        <end position="111"/>
    </location>
</feature>
<dbReference type="EMBL" id="JAWJWI010000032">
    <property type="protein sequence ID" value="MDV4190514.1"/>
    <property type="molecule type" value="Genomic_DNA"/>
</dbReference>
<dbReference type="RefSeq" id="WP_317277304.1">
    <property type="nucleotide sequence ID" value="NZ_JAWJWI010000032.1"/>
</dbReference>
<dbReference type="InterPro" id="IPR000477">
    <property type="entry name" value="RT_dom"/>
</dbReference>
<dbReference type="GO" id="GO:0003964">
    <property type="term" value="F:RNA-directed DNA polymerase activity"/>
    <property type="evidence" value="ECO:0007669"/>
    <property type="project" value="UniProtKB-KW"/>
</dbReference>
<keyword evidence="2" id="KW-0548">Nucleotidyltransferase</keyword>
<sequence>MASGSCCSLMPGRRIDEADGRLPLWVHQWRRRYARGRIVIVRYADDFVMGFENEDDALNMLLALEERLVSFGLALHQGKTRLIEFGRFAALTRQRRGERKPETFAFLGFIHYCGVTRDGRFIVRHKTEGKRLTRKLKALRLPLCCVDTTSTTVGRITIPRLTGSISKHAAYGSAA</sequence>
<dbReference type="Proteomes" id="UP001187203">
    <property type="component" value="Unassembled WGS sequence"/>
</dbReference>
<evidence type="ECO:0000313" key="3">
    <source>
        <dbReference type="Proteomes" id="UP001187203"/>
    </source>
</evidence>
<keyword evidence="2" id="KW-0695">RNA-directed DNA polymerase</keyword>
<accession>A0ABU3YXH6</accession>
<evidence type="ECO:0000313" key="2">
    <source>
        <dbReference type="EMBL" id="MDV4190514.1"/>
    </source>
</evidence>
<dbReference type="PROSITE" id="PS50878">
    <property type="entry name" value="RT_POL"/>
    <property type="match status" value="1"/>
</dbReference>
<protein>
    <submittedName>
        <fullName evidence="2">Reverse transcriptase domain-containing protein</fullName>
    </submittedName>
</protein>
<dbReference type="Pfam" id="PF00078">
    <property type="entry name" value="RVT_1"/>
    <property type="match status" value="1"/>
</dbReference>
<reference evidence="3" key="1">
    <citation type="journal article" date="2023" name="Int. J. Mol. Sci.">
        <title>Genomic and Metabolic Characterization of Plant Growth-Promoting Rhizobacteria Isolated from Nodules of Clovers Grown in Non-Farmed Soil.</title>
        <authorList>
            <person name="Wojcik M."/>
            <person name="Koper P."/>
            <person name="Zebracki K."/>
            <person name="Marczak M."/>
            <person name="Mazur A."/>
        </authorList>
    </citation>
    <scope>NUCLEOTIDE SEQUENCE [LARGE SCALE GENOMIC DNA]</scope>
    <source>
        <strain evidence="3">KB12</strain>
    </source>
</reference>
<dbReference type="SUPFAM" id="SSF56672">
    <property type="entry name" value="DNA/RNA polymerases"/>
    <property type="match status" value="1"/>
</dbReference>